<dbReference type="SUPFAM" id="SSF53474">
    <property type="entry name" value="alpha/beta-Hydrolases"/>
    <property type="match status" value="1"/>
</dbReference>
<name>A0A562VDJ5_9ACTN</name>
<gene>
    <name evidence="1" type="ORF">LX16_1674</name>
</gene>
<sequence length="209" mass="22278">MRLFLIPGGLWEPEMTAQRFWGHSGILPALTARGITCVAPDRLPRPADWDTDTAHLAEALPDGDVAIMAASNGTTPAIALARLLGRRLTALILAWPATCGDDRADRHTRAALSAAGATGDTIENLLTGQTLRGVTDARIRELSPPRAALIPAPPASPFHRRHTVTALSGLLPSAHVLPEFPEPPRPEFTGHTDRFASTVANWLRPAPGP</sequence>
<evidence type="ECO:0008006" key="3">
    <source>
        <dbReference type="Google" id="ProtNLM"/>
    </source>
</evidence>
<accession>A0A562VDJ5</accession>
<dbReference type="AlphaFoldDB" id="A0A562VDJ5"/>
<evidence type="ECO:0000313" key="1">
    <source>
        <dbReference type="EMBL" id="TWJ15954.1"/>
    </source>
</evidence>
<comment type="caution">
    <text evidence="1">The sequence shown here is derived from an EMBL/GenBank/DDBJ whole genome shotgun (WGS) entry which is preliminary data.</text>
</comment>
<dbReference type="RefSeq" id="WP_158645525.1">
    <property type="nucleotide sequence ID" value="NZ_BAABIJ010000001.1"/>
</dbReference>
<protein>
    <recommendedName>
        <fullName evidence="3">Alpha/beta hydrolase family protein</fullName>
    </recommendedName>
</protein>
<dbReference type="OrthoDB" id="3874139at2"/>
<keyword evidence="2" id="KW-1185">Reference proteome</keyword>
<dbReference type="Proteomes" id="UP000321617">
    <property type="component" value="Unassembled WGS sequence"/>
</dbReference>
<dbReference type="EMBL" id="VLLL01000005">
    <property type="protein sequence ID" value="TWJ15954.1"/>
    <property type="molecule type" value="Genomic_DNA"/>
</dbReference>
<dbReference type="InterPro" id="IPR029058">
    <property type="entry name" value="AB_hydrolase_fold"/>
</dbReference>
<reference evidence="1 2" key="1">
    <citation type="journal article" date="2013" name="Stand. Genomic Sci.">
        <title>Genomic Encyclopedia of Type Strains, Phase I: The one thousand microbial genomes (KMG-I) project.</title>
        <authorList>
            <person name="Kyrpides N.C."/>
            <person name="Woyke T."/>
            <person name="Eisen J.A."/>
            <person name="Garrity G."/>
            <person name="Lilburn T.G."/>
            <person name="Beck B.J."/>
            <person name="Whitman W.B."/>
            <person name="Hugenholtz P."/>
            <person name="Klenk H.P."/>
        </authorList>
    </citation>
    <scope>NUCLEOTIDE SEQUENCE [LARGE SCALE GENOMIC DNA]</scope>
    <source>
        <strain evidence="1 2">DSM 45044</strain>
    </source>
</reference>
<organism evidence="1 2">
    <name type="scientific">Stackebrandtia albiflava</name>
    <dbReference type="NCBI Taxonomy" id="406432"/>
    <lineage>
        <taxon>Bacteria</taxon>
        <taxon>Bacillati</taxon>
        <taxon>Actinomycetota</taxon>
        <taxon>Actinomycetes</taxon>
        <taxon>Glycomycetales</taxon>
        <taxon>Glycomycetaceae</taxon>
        <taxon>Stackebrandtia</taxon>
    </lineage>
</organism>
<dbReference type="Gene3D" id="3.40.50.1820">
    <property type="entry name" value="alpha/beta hydrolase"/>
    <property type="match status" value="1"/>
</dbReference>
<proteinExistence type="predicted"/>
<evidence type="ECO:0000313" key="2">
    <source>
        <dbReference type="Proteomes" id="UP000321617"/>
    </source>
</evidence>